<dbReference type="AlphaFoldDB" id="A0A559IE80"/>
<evidence type="ECO:0000313" key="1">
    <source>
        <dbReference type="EMBL" id="TVX85969.1"/>
    </source>
</evidence>
<organism evidence="1 2">
    <name type="scientific">Paenibacillus agilis</name>
    <dbReference type="NCBI Taxonomy" id="3020863"/>
    <lineage>
        <taxon>Bacteria</taxon>
        <taxon>Bacillati</taxon>
        <taxon>Bacillota</taxon>
        <taxon>Bacilli</taxon>
        <taxon>Bacillales</taxon>
        <taxon>Paenibacillaceae</taxon>
        <taxon>Paenibacillus</taxon>
    </lineage>
</organism>
<proteinExistence type="predicted"/>
<comment type="caution">
    <text evidence="1">The sequence shown here is derived from an EMBL/GenBank/DDBJ whole genome shotgun (WGS) entry which is preliminary data.</text>
</comment>
<protein>
    <submittedName>
        <fullName evidence="1">Uncharacterized protein</fullName>
    </submittedName>
</protein>
<gene>
    <name evidence="1" type="ORF">FPZ44_23745</name>
</gene>
<accession>A0A559IE80</accession>
<sequence length="115" mass="13111">MACSNCGKESTWTKLPDGGYKCNTDDCGNISYEAINSRIERIVAVVRGKAEDLRMTAAYNGERGDGGSGRIIEQIQYFEYGRQGVIPPDWEKTYGHFLDEEWKEYERLKRKFGGK</sequence>
<dbReference type="RefSeq" id="WP_144994679.1">
    <property type="nucleotide sequence ID" value="NZ_VNJK01000006.1"/>
</dbReference>
<reference evidence="1 2" key="1">
    <citation type="submission" date="2019-07" db="EMBL/GenBank/DDBJ databases">
        <authorList>
            <person name="Kim J."/>
        </authorList>
    </citation>
    <scope>NUCLEOTIDE SEQUENCE [LARGE SCALE GENOMIC DNA]</scope>
    <source>
        <strain evidence="1 2">N4</strain>
    </source>
</reference>
<dbReference type="EMBL" id="VNJK01000006">
    <property type="protein sequence ID" value="TVX85969.1"/>
    <property type="molecule type" value="Genomic_DNA"/>
</dbReference>
<dbReference type="OrthoDB" id="2418141at2"/>
<dbReference type="Proteomes" id="UP000318102">
    <property type="component" value="Unassembled WGS sequence"/>
</dbReference>
<name>A0A559IE80_9BACL</name>
<keyword evidence="2" id="KW-1185">Reference proteome</keyword>
<evidence type="ECO:0000313" key="2">
    <source>
        <dbReference type="Proteomes" id="UP000318102"/>
    </source>
</evidence>